<dbReference type="CDD" id="cd03043">
    <property type="entry name" value="GST_N_1"/>
    <property type="match status" value="1"/>
</dbReference>
<name>A0A2D0JS97_9GAMM</name>
<dbReference type="GO" id="GO:0006559">
    <property type="term" value="P:L-phenylalanine catabolic process"/>
    <property type="evidence" value="ECO:0007669"/>
    <property type="project" value="TreeGrafter"/>
</dbReference>
<dbReference type="SUPFAM" id="SSF47616">
    <property type="entry name" value="GST C-terminal domain-like"/>
    <property type="match status" value="1"/>
</dbReference>
<dbReference type="PANTHER" id="PTHR42673:SF4">
    <property type="entry name" value="MALEYLACETOACETATE ISOMERASE"/>
    <property type="match status" value="1"/>
</dbReference>
<protein>
    <submittedName>
        <fullName evidence="2">Stringent starvation protein A</fullName>
    </submittedName>
</protein>
<dbReference type="CDD" id="cd03194">
    <property type="entry name" value="GST_C_3"/>
    <property type="match status" value="1"/>
</dbReference>
<comment type="caution">
    <text evidence="2">The sequence shown here is derived from an EMBL/GenBank/DDBJ whole genome shotgun (WGS) entry which is preliminary data.</text>
</comment>
<dbReference type="GO" id="GO:0016034">
    <property type="term" value="F:maleylacetoacetate isomerase activity"/>
    <property type="evidence" value="ECO:0007669"/>
    <property type="project" value="TreeGrafter"/>
</dbReference>
<dbReference type="Proteomes" id="UP000221980">
    <property type="component" value="Unassembled WGS sequence"/>
</dbReference>
<dbReference type="InterPro" id="IPR036249">
    <property type="entry name" value="Thioredoxin-like_sf"/>
</dbReference>
<dbReference type="SFLD" id="SFLDS00019">
    <property type="entry name" value="Glutathione_Transferase_(cytos"/>
    <property type="match status" value="1"/>
</dbReference>
<dbReference type="EMBL" id="NITZ01000006">
    <property type="protein sequence ID" value="PHM49181.1"/>
    <property type="molecule type" value="Genomic_DNA"/>
</dbReference>
<evidence type="ECO:0000313" key="2">
    <source>
        <dbReference type="EMBL" id="PHM49181.1"/>
    </source>
</evidence>
<dbReference type="Pfam" id="PF13409">
    <property type="entry name" value="GST_N_2"/>
    <property type="match status" value="1"/>
</dbReference>
<proteinExistence type="predicted"/>
<feature type="domain" description="GST N-terminal" evidence="1">
    <location>
        <begin position="20"/>
        <end position="101"/>
    </location>
</feature>
<dbReference type="PANTHER" id="PTHR42673">
    <property type="entry name" value="MALEYLACETOACETATE ISOMERASE"/>
    <property type="match status" value="1"/>
</dbReference>
<reference evidence="2 3" key="1">
    <citation type="journal article" date="2017" name="Nat. Microbiol.">
        <title>Natural product diversity associated with the nematode symbionts Photorhabdus and Xenorhabdus.</title>
        <authorList>
            <person name="Tobias N.J."/>
            <person name="Wolff H."/>
            <person name="Djahanschiri B."/>
            <person name="Grundmann F."/>
            <person name="Kronenwerth M."/>
            <person name="Shi Y.M."/>
            <person name="Simonyi S."/>
            <person name="Grun P."/>
            <person name="Shapiro-Ilan D."/>
            <person name="Pidot S.J."/>
            <person name="Stinear T.P."/>
            <person name="Ebersberger I."/>
            <person name="Bode H.B."/>
        </authorList>
    </citation>
    <scope>NUCLEOTIDE SEQUENCE [LARGE SCALE GENOMIC DNA]</scope>
    <source>
        <strain evidence="2 3">DSM 17902</strain>
    </source>
</reference>
<dbReference type="Gene3D" id="3.40.30.10">
    <property type="entry name" value="Glutaredoxin"/>
    <property type="match status" value="1"/>
</dbReference>
<gene>
    <name evidence="2" type="ORF">Xmir_01537</name>
</gene>
<dbReference type="GO" id="GO:0006749">
    <property type="term" value="P:glutathione metabolic process"/>
    <property type="evidence" value="ECO:0007669"/>
    <property type="project" value="TreeGrafter"/>
</dbReference>
<evidence type="ECO:0000259" key="1">
    <source>
        <dbReference type="PROSITE" id="PS50404"/>
    </source>
</evidence>
<dbReference type="AlphaFoldDB" id="A0A2D0JS97"/>
<dbReference type="SFLD" id="SFLDG00358">
    <property type="entry name" value="Main_(cytGST)"/>
    <property type="match status" value="1"/>
</dbReference>
<dbReference type="InterPro" id="IPR004045">
    <property type="entry name" value="Glutathione_S-Trfase_N"/>
</dbReference>
<organism evidence="2 3">
    <name type="scientific">Xenorhabdus miraniensis</name>
    <dbReference type="NCBI Taxonomy" id="351674"/>
    <lineage>
        <taxon>Bacteria</taxon>
        <taxon>Pseudomonadati</taxon>
        <taxon>Pseudomonadota</taxon>
        <taxon>Gammaproteobacteria</taxon>
        <taxon>Enterobacterales</taxon>
        <taxon>Morganellaceae</taxon>
        <taxon>Xenorhabdus</taxon>
    </lineage>
</organism>
<keyword evidence="3" id="KW-1185">Reference proteome</keyword>
<dbReference type="Gene3D" id="1.20.1050.10">
    <property type="match status" value="1"/>
</dbReference>
<dbReference type="Pfam" id="PF13410">
    <property type="entry name" value="GST_C_2"/>
    <property type="match status" value="1"/>
</dbReference>
<sequence length="227" mass="26061">MVMFFVQSHHFTTKARETMYTLWIANKNYSSWSLRPWILLKALDIPFNERISYFEDGKSSHEKFKAFSPTGLVPCLIDENITVWDSLAIAEYIAEEHVRVWPSDKIARAWARSAAAEMHSGFATLRQICSMNCSVRTELPEITPELQCDIDRIDALWSEGVAKFGGEWLAGDKFTAVDAFYAPVALRARTYGLKFSVISQQWIDRILKHPVMVEWVEAAIKEPEITH</sequence>
<dbReference type="PROSITE" id="PS50404">
    <property type="entry name" value="GST_NTER"/>
    <property type="match status" value="1"/>
</dbReference>
<dbReference type="InterPro" id="IPR036282">
    <property type="entry name" value="Glutathione-S-Trfase_C_sf"/>
</dbReference>
<dbReference type="SUPFAM" id="SSF52833">
    <property type="entry name" value="Thioredoxin-like"/>
    <property type="match status" value="1"/>
</dbReference>
<dbReference type="GO" id="GO:0004364">
    <property type="term" value="F:glutathione transferase activity"/>
    <property type="evidence" value="ECO:0007669"/>
    <property type="project" value="TreeGrafter"/>
</dbReference>
<evidence type="ECO:0000313" key="3">
    <source>
        <dbReference type="Proteomes" id="UP000221980"/>
    </source>
</evidence>
<dbReference type="InterPro" id="IPR040079">
    <property type="entry name" value="Glutathione_S-Trfase"/>
</dbReference>
<accession>A0A2D0JS97</accession>